<feature type="compositionally biased region" description="Low complexity" evidence="1">
    <location>
        <begin position="502"/>
        <end position="521"/>
    </location>
</feature>
<protein>
    <submittedName>
        <fullName evidence="2">Uncharacterized protein</fullName>
    </submittedName>
</protein>
<evidence type="ECO:0000313" key="3">
    <source>
        <dbReference type="Proteomes" id="UP001583172"/>
    </source>
</evidence>
<feature type="region of interest" description="Disordered" evidence="1">
    <location>
        <begin position="770"/>
        <end position="800"/>
    </location>
</feature>
<dbReference type="Proteomes" id="UP001583172">
    <property type="component" value="Unassembled WGS sequence"/>
</dbReference>
<dbReference type="EMBL" id="JAZGSY010000102">
    <property type="protein sequence ID" value="KAL1840708.1"/>
    <property type="molecule type" value="Genomic_DNA"/>
</dbReference>
<feature type="compositionally biased region" description="Low complexity" evidence="1">
    <location>
        <begin position="531"/>
        <end position="567"/>
    </location>
</feature>
<feature type="region of interest" description="Disordered" evidence="1">
    <location>
        <begin position="12"/>
        <end position="45"/>
    </location>
</feature>
<accession>A0ABR3VHB9</accession>
<feature type="region of interest" description="Disordered" evidence="1">
    <location>
        <begin position="382"/>
        <end position="415"/>
    </location>
</feature>
<name>A0ABR3VHB9_HUMIN</name>
<gene>
    <name evidence="2" type="ORF">VTJ49DRAFT_203</name>
</gene>
<comment type="caution">
    <text evidence="2">The sequence shown here is derived from an EMBL/GenBank/DDBJ whole genome shotgun (WGS) entry which is preliminary data.</text>
</comment>
<feature type="compositionally biased region" description="Acidic residues" evidence="1">
    <location>
        <begin position="607"/>
        <end position="623"/>
    </location>
</feature>
<organism evidence="2 3">
    <name type="scientific">Humicola insolens</name>
    <name type="common">Soft-rot fungus</name>
    <dbReference type="NCBI Taxonomy" id="85995"/>
    <lineage>
        <taxon>Eukaryota</taxon>
        <taxon>Fungi</taxon>
        <taxon>Dikarya</taxon>
        <taxon>Ascomycota</taxon>
        <taxon>Pezizomycotina</taxon>
        <taxon>Sordariomycetes</taxon>
        <taxon>Sordariomycetidae</taxon>
        <taxon>Sordariales</taxon>
        <taxon>Chaetomiaceae</taxon>
        <taxon>Mycothermus</taxon>
    </lineage>
</organism>
<evidence type="ECO:0000256" key="1">
    <source>
        <dbReference type="SAM" id="MobiDB-lite"/>
    </source>
</evidence>
<feature type="compositionally biased region" description="Basic residues" evidence="1">
    <location>
        <begin position="308"/>
        <end position="319"/>
    </location>
</feature>
<feature type="region of interest" description="Disordered" evidence="1">
    <location>
        <begin position="498"/>
        <end position="587"/>
    </location>
</feature>
<sequence length="888" mass="95451">MGLFSFLIKNRVRDKETPRAPPYAPRLSPKVRVRGTTRYPSPGGQRCSAAYKTCIGGPTLASRNPDHDPSQESLHEEPEVTGSQLSLPTVSEEEEEDPAPAPGIPRVPTEEEEAVTTPTDARPIPKRSSSSLGFRIVRPESAAAASWSRPASRASIVSSSNTAITTTSTLRYSSGVGRVTSLRSDSKPSFKDILDAQAEIRGKPFKDLLDAQSEIRPANFRARVRASGARDYGEDVAERNMGENGFDLASDHVRAFYQTRSGLVPSSQLRAVGEEDGEFEEGAMAKNGSCAVAARRRSLRSLQEMRHSSRSPRYVRARGMRSQSVGSFVPHVLSQGRSSSPVSGFDPAGQLSHRALVADLDKFDFGFPSTHKPAATVLPEVPEAAPSPTVPTSRTARTSVPVDGDAADHMSGTDLDDYDTEHTRVHHYYHHHRPSSALTSRRHNSMGTIRSSSIPPSYTTSPVSPRRPRIVVQTQLSHEETDGAHHCHRHHLPTLAARRAASHTTPTPDSHTTDHSTTCCDFPPPIRTRTRGWSGSSGSPIAPTITSSITTSTTATNASSSISITSSSHHRNGNRPASQHTANTSVDLNIDSGVKDTVGENAATAENDVDRDDDQDDNNDNGDADSFNIDDYLSTDAESLSDFSPTTTDAHNTRPRRPTAAGEEELLLNEAWLVSGDDAGCDGGEECCSKSLAAKRRGIQLPGLMDVLPLPSPSTSPSSTDGAGGRILTMIGVRDAEEERGCCCCCGHHRHHHHHHDGQVVSGMKEMGAASAPAPVGKKTKKTTTTQAARDREAAATAEDAGYEADYVGDEAAHLDDNNNNNNINNHATNNFDSDRVAAAARLRKRIKQARLLAGQPTPAMMRRRTKDCSLNGPSVSEVPAVRVADVA</sequence>
<evidence type="ECO:0000313" key="2">
    <source>
        <dbReference type="EMBL" id="KAL1840708.1"/>
    </source>
</evidence>
<feature type="compositionally biased region" description="Basic and acidic residues" evidence="1">
    <location>
        <begin position="64"/>
        <end position="78"/>
    </location>
</feature>
<feature type="region of interest" description="Disordered" evidence="1">
    <location>
        <begin position="602"/>
        <end position="662"/>
    </location>
</feature>
<feature type="region of interest" description="Disordered" evidence="1">
    <location>
        <begin position="58"/>
        <end position="131"/>
    </location>
</feature>
<feature type="compositionally biased region" description="Polar residues" evidence="1">
    <location>
        <begin position="636"/>
        <end position="650"/>
    </location>
</feature>
<feature type="region of interest" description="Disordered" evidence="1">
    <location>
        <begin position="301"/>
        <end position="321"/>
    </location>
</feature>
<feature type="compositionally biased region" description="Low complexity" evidence="1">
    <location>
        <begin position="448"/>
        <end position="464"/>
    </location>
</feature>
<proteinExistence type="predicted"/>
<feature type="compositionally biased region" description="Polar residues" evidence="1">
    <location>
        <begin position="575"/>
        <end position="587"/>
    </location>
</feature>
<feature type="region of interest" description="Disordered" evidence="1">
    <location>
        <begin position="446"/>
        <end position="466"/>
    </location>
</feature>
<keyword evidence="3" id="KW-1185">Reference proteome</keyword>
<reference evidence="2 3" key="1">
    <citation type="journal article" date="2024" name="Commun. Biol.">
        <title>Comparative genomic analysis of thermophilic fungi reveals convergent evolutionary adaptations and gene losses.</title>
        <authorList>
            <person name="Steindorff A.S."/>
            <person name="Aguilar-Pontes M.V."/>
            <person name="Robinson A.J."/>
            <person name="Andreopoulos B."/>
            <person name="LaButti K."/>
            <person name="Kuo A."/>
            <person name="Mondo S."/>
            <person name="Riley R."/>
            <person name="Otillar R."/>
            <person name="Haridas S."/>
            <person name="Lipzen A."/>
            <person name="Grimwood J."/>
            <person name="Schmutz J."/>
            <person name="Clum A."/>
            <person name="Reid I.D."/>
            <person name="Moisan M.C."/>
            <person name="Butler G."/>
            <person name="Nguyen T.T.M."/>
            <person name="Dewar K."/>
            <person name="Conant G."/>
            <person name="Drula E."/>
            <person name="Henrissat B."/>
            <person name="Hansel C."/>
            <person name="Singer S."/>
            <person name="Hutchinson M.I."/>
            <person name="de Vries R.P."/>
            <person name="Natvig D.O."/>
            <person name="Powell A.J."/>
            <person name="Tsang A."/>
            <person name="Grigoriev I.V."/>
        </authorList>
    </citation>
    <scope>NUCLEOTIDE SEQUENCE [LARGE SCALE GENOMIC DNA]</scope>
    <source>
        <strain evidence="2 3">CBS 620.91</strain>
    </source>
</reference>